<comment type="caution">
    <text evidence="2">The sequence shown here is derived from an EMBL/GenBank/DDBJ whole genome shotgun (WGS) entry which is preliminary data.</text>
</comment>
<proteinExistence type="predicted"/>
<dbReference type="AlphaFoldDB" id="A0A0F9K2B9"/>
<reference evidence="2" key="1">
    <citation type="journal article" date="2015" name="Nature">
        <title>Complex archaea that bridge the gap between prokaryotes and eukaryotes.</title>
        <authorList>
            <person name="Spang A."/>
            <person name="Saw J.H."/>
            <person name="Jorgensen S.L."/>
            <person name="Zaremba-Niedzwiedzka K."/>
            <person name="Martijn J."/>
            <person name="Lind A.E."/>
            <person name="van Eijk R."/>
            <person name="Schleper C."/>
            <person name="Guy L."/>
            <person name="Ettema T.J."/>
        </authorList>
    </citation>
    <scope>NUCLEOTIDE SEQUENCE</scope>
</reference>
<dbReference type="EMBL" id="LAZR01014713">
    <property type="protein sequence ID" value="KKM16258.1"/>
    <property type="molecule type" value="Genomic_DNA"/>
</dbReference>
<organism evidence="2">
    <name type="scientific">marine sediment metagenome</name>
    <dbReference type="NCBI Taxonomy" id="412755"/>
    <lineage>
        <taxon>unclassified sequences</taxon>
        <taxon>metagenomes</taxon>
        <taxon>ecological metagenomes</taxon>
    </lineage>
</organism>
<protein>
    <submittedName>
        <fullName evidence="2">Uncharacterized protein</fullName>
    </submittedName>
</protein>
<evidence type="ECO:0000313" key="2">
    <source>
        <dbReference type="EMBL" id="KKM16258.1"/>
    </source>
</evidence>
<sequence>MLDGLQTENKNLYELVQLQETRINVLKAKVKRLETERDILISDSLQKDADPSSDFGEK</sequence>
<gene>
    <name evidence="2" type="ORF">LCGC14_1687660</name>
</gene>
<evidence type="ECO:0000256" key="1">
    <source>
        <dbReference type="SAM" id="Coils"/>
    </source>
</evidence>
<accession>A0A0F9K2B9</accession>
<name>A0A0F9K2B9_9ZZZZ</name>
<keyword evidence="1" id="KW-0175">Coiled coil</keyword>
<feature type="coiled-coil region" evidence="1">
    <location>
        <begin position="2"/>
        <end position="43"/>
    </location>
</feature>